<dbReference type="EMBL" id="LUUJ01000045">
    <property type="protein sequence ID" value="OAI19769.1"/>
    <property type="molecule type" value="Genomic_DNA"/>
</dbReference>
<proteinExistence type="predicted"/>
<reference evidence="1 2" key="1">
    <citation type="submission" date="2016-03" db="EMBL/GenBank/DDBJ databases">
        <authorList>
            <person name="Ploux O."/>
        </authorList>
    </citation>
    <scope>NUCLEOTIDE SEQUENCE [LARGE SCALE GENOMIC DNA]</scope>
    <source>
        <strain evidence="1 2">R-45378</strain>
    </source>
</reference>
<evidence type="ECO:0000313" key="1">
    <source>
        <dbReference type="EMBL" id="OAI19769.1"/>
    </source>
</evidence>
<dbReference type="Proteomes" id="UP000077857">
    <property type="component" value="Unassembled WGS sequence"/>
</dbReference>
<organism evidence="1 2">
    <name type="scientific">Methylomonas koyamae</name>
    <dbReference type="NCBI Taxonomy" id="702114"/>
    <lineage>
        <taxon>Bacteria</taxon>
        <taxon>Pseudomonadati</taxon>
        <taxon>Pseudomonadota</taxon>
        <taxon>Gammaproteobacteria</taxon>
        <taxon>Methylococcales</taxon>
        <taxon>Methylococcaceae</taxon>
        <taxon>Methylomonas</taxon>
    </lineage>
</organism>
<gene>
    <name evidence="1" type="ORF">A1507_06295</name>
</gene>
<comment type="caution">
    <text evidence="1">The sequence shown here is derived from an EMBL/GenBank/DDBJ whole genome shotgun (WGS) entry which is preliminary data.</text>
</comment>
<dbReference type="AlphaFoldDB" id="A0A177NRB8"/>
<name>A0A177NRB8_9GAMM</name>
<protein>
    <submittedName>
        <fullName evidence="1">Uncharacterized protein</fullName>
    </submittedName>
</protein>
<sequence length="77" mass="8944">MSFGPVEYGGDPGRSMLQDKRNLVKRNAGGLWVFRWRWVRFCRLGFWDLGLQFAGWGVSLVSLSRREKTPPRNSNRS</sequence>
<evidence type="ECO:0000313" key="2">
    <source>
        <dbReference type="Proteomes" id="UP000077857"/>
    </source>
</evidence>
<accession>A0A177NRB8</accession>